<accession>A0A5C4IXL9</accession>
<comment type="caution">
    <text evidence="1">The sequence shown here is derived from an EMBL/GenBank/DDBJ whole genome shotgun (WGS) entry which is preliminary data.</text>
</comment>
<dbReference type="AlphaFoldDB" id="A0A5C4IXL9"/>
<dbReference type="EMBL" id="VCKW01000614">
    <property type="protein sequence ID" value="TMQ79262.1"/>
    <property type="molecule type" value="Genomic_DNA"/>
</dbReference>
<proteinExistence type="predicted"/>
<dbReference type="RefSeq" id="WP_205718198.1">
    <property type="nucleotide sequence ID" value="NZ_VCKW01000614.1"/>
</dbReference>
<sequence length="62" mass="7061">MKRRTVADVMTKPDRRSESVSLMDNAAVSETHIGIVFFTADRAYKLKKPVNLGFLDFSTREL</sequence>
<organism evidence="1 2">
    <name type="scientific">Actinomadura soli</name>
    <dbReference type="NCBI Taxonomy" id="2508997"/>
    <lineage>
        <taxon>Bacteria</taxon>
        <taxon>Bacillati</taxon>
        <taxon>Actinomycetota</taxon>
        <taxon>Actinomycetes</taxon>
        <taxon>Streptosporangiales</taxon>
        <taxon>Thermomonosporaceae</taxon>
        <taxon>Actinomadura</taxon>
    </lineage>
</organism>
<gene>
    <name evidence="1" type="ORF">ETD83_42150</name>
</gene>
<reference evidence="1 2" key="1">
    <citation type="submission" date="2019-05" db="EMBL/GenBank/DDBJ databases">
        <title>Draft genome sequence of Actinomadura sp. 14C53.</title>
        <authorList>
            <person name="Saricaoglu S."/>
            <person name="Isik K."/>
        </authorList>
    </citation>
    <scope>NUCLEOTIDE SEQUENCE [LARGE SCALE GENOMIC DNA]</scope>
    <source>
        <strain evidence="1 2">14C53</strain>
    </source>
</reference>
<dbReference type="Proteomes" id="UP000309174">
    <property type="component" value="Unassembled WGS sequence"/>
</dbReference>
<name>A0A5C4IXL9_9ACTN</name>
<feature type="non-terminal residue" evidence="1">
    <location>
        <position position="62"/>
    </location>
</feature>
<protein>
    <submittedName>
        <fullName evidence="1">Uncharacterized protein</fullName>
    </submittedName>
</protein>
<keyword evidence="2" id="KW-1185">Reference proteome</keyword>
<evidence type="ECO:0000313" key="2">
    <source>
        <dbReference type="Proteomes" id="UP000309174"/>
    </source>
</evidence>
<evidence type="ECO:0000313" key="1">
    <source>
        <dbReference type="EMBL" id="TMQ79262.1"/>
    </source>
</evidence>